<gene>
    <name evidence="3" type="ORF">Gocc_2665</name>
</gene>
<keyword evidence="4" id="KW-1185">Reference proteome</keyword>
<dbReference type="PANTHER" id="PTHR30121">
    <property type="entry name" value="UNCHARACTERIZED PROTEIN YJGR-RELATED"/>
    <property type="match status" value="1"/>
</dbReference>
<protein>
    <submittedName>
        <fullName evidence="3">AAA-like domain-containing protein</fullName>
    </submittedName>
</protein>
<proteinExistence type="predicted"/>
<evidence type="ECO:0000313" key="3">
    <source>
        <dbReference type="EMBL" id="RDI73524.1"/>
    </source>
</evidence>
<dbReference type="PANTHER" id="PTHR30121:SF11">
    <property type="entry name" value="AAA+ ATPASE DOMAIN-CONTAINING PROTEIN"/>
    <property type="match status" value="1"/>
</dbReference>
<dbReference type="AlphaFoldDB" id="A0A7M2YUG3"/>
<comment type="caution">
    <text evidence="3">The sequence shown here is derived from an EMBL/GenBank/DDBJ whole genome shotgun (WGS) entry which is preliminary data.</text>
</comment>
<organism evidence="3 4">
    <name type="scientific">Gaiella occulta</name>
    <dbReference type="NCBI Taxonomy" id="1002870"/>
    <lineage>
        <taxon>Bacteria</taxon>
        <taxon>Bacillati</taxon>
        <taxon>Actinomycetota</taxon>
        <taxon>Thermoleophilia</taxon>
        <taxon>Gaiellales</taxon>
        <taxon>Gaiellaceae</taxon>
        <taxon>Gaiella</taxon>
    </lineage>
</organism>
<evidence type="ECO:0000313" key="4">
    <source>
        <dbReference type="Proteomes" id="UP000254134"/>
    </source>
</evidence>
<evidence type="ECO:0000256" key="1">
    <source>
        <dbReference type="SAM" id="MobiDB-lite"/>
    </source>
</evidence>
<dbReference type="InterPro" id="IPR019476">
    <property type="entry name" value="T4SS_TraD_DNA-bd"/>
</dbReference>
<dbReference type="Pfam" id="PF10412">
    <property type="entry name" value="TrwB_AAD_bind"/>
    <property type="match status" value="1"/>
</dbReference>
<evidence type="ECO:0000259" key="2">
    <source>
        <dbReference type="SMART" id="SM00382"/>
    </source>
</evidence>
<sequence length="740" mass="78999">MGTELLLGAAVAAIGAGWLLLDGLHRRPALSWLTLHWPRTLDAGSCLAVLRQLAADRRAGVVVIETSAAAGEVSYRLGVNPAAVDEMGHLLHSLVTDMEITATAERPKVNAAWRVIVNTKQRALRHDDPLTVTRALLTGLAAARKSETVIIQWALGPRRVPLPVAANIGAGATEPAWRSALFGTARPLDAEQRGALGAKRSEHGFACVARVGVQAKSAARVRALAVGVLAGLRAAESPGVRLSLTREQPSRLIDAVVPFLRWPLVMNVAELVGLTGWPVGDEPLPGVPREGARLLRGEARLAGHGRVIARSTAPGDNRQLGLSISDALQHLHVIGPTGTGKSTVLLNLIVQDMAAGRGVVVVDPKGQLVDDVLARVPQGRLGDVVVLDPADAQRPVGLNPLAGASGNPELVADQVLAVFHSLYERSWGPRTQDILHASLLSLAGRGETSLCALPLLLTNPQVRRRLLAGLDDPIALSPFWAWFEGISDGERHQAIAPVMNKLRPFLLRRRVRGVLGQTTPRFQIEEVFSKQKILLVSLAKGLLGSEASSLLGSLVVAELWHATLRRAAVPVSLRRPVTVFIDEFQDYLHLPTDLADALAQARGYSVGLTLSHQHLGQLAAGSMRSAVLANARSRVCFQLAAEDAQVMARSANGQLHADDFQQLGLHEVYVRLVVGGRVTGFASGRTLPPPFVTSDPAVVREGSRLRYGRPVAEVEAEIARLAEGDEPDGGPVGTRPRRRP</sequence>
<accession>A0A7M2YUG3</accession>
<dbReference type="EMBL" id="QQZY01000008">
    <property type="protein sequence ID" value="RDI73524.1"/>
    <property type="molecule type" value="Genomic_DNA"/>
</dbReference>
<name>A0A7M2YUG3_9ACTN</name>
<dbReference type="InterPro" id="IPR003593">
    <property type="entry name" value="AAA+_ATPase"/>
</dbReference>
<dbReference type="Gene3D" id="3.40.50.300">
    <property type="entry name" value="P-loop containing nucleotide triphosphate hydrolases"/>
    <property type="match status" value="2"/>
</dbReference>
<dbReference type="InterPro" id="IPR027417">
    <property type="entry name" value="P-loop_NTPase"/>
</dbReference>
<dbReference type="CDD" id="cd01127">
    <property type="entry name" value="TrwB_TraG_TraD_VirD4"/>
    <property type="match status" value="2"/>
</dbReference>
<feature type="region of interest" description="Disordered" evidence="1">
    <location>
        <begin position="720"/>
        <end position="740"/>
    </location>
</feature>
<reference evidence="3 4" key="1">
    <citation type="submission" date="2018-07" db="EMBL/GenBank/DDBJ databases">
        <title>High-quality-draft genome sequence of Gaiella occulta.</title>
        <authorList>
            <person name="Severino R."/>
            <person name="Froufe H.J.C."/>
            <person name="Rainey F.A."/>
            <person name="Barroso C."/>
            <person name="Albuquerque L."/>
            <person name="Lobo-Da-Cunha A."/>
            <person name="Da Costa M.S."/>
            <person name="Egas C."/>
        </authorList>
    </citation>
    <scope>NUCLEOTIDE SEQUENCE [LARGE SCALE GENOMIC DNA]</scope>
    <source>
        <strain evidence="3 4">F2-233</strain>
    </source>
</reference>
<feature type="domain" description="AAA+ ATPase" evidence="2">
    <location>
        <begin position="327"/>
        <end position="521"/>
    </location>
</feature>
<dbReference type="RefSeq" id="WP_181813681.1">
    <property type="nucleotide sequence ID" value="NZ_QQZY01000008.1"/>
</dbReference>
<dbReference type="InterPro" id="IPR051162">
    <property type="entry name" value="T4SS_component"/>
</dbReference>
<dbReference type="SUPFAM" id="SSF52540">
    <property type="entry name" value="P-loop containing nucleoside triphosphate hydrolases"/>
    <property type="match status" value="1"/>
</dbReference>
<reference evidence="4" key="2">
    <citation type="journal article" date="2019" name="MicrobiologyOpen">
        <title>High-quality draft genome sequence of Gaiella occulta isolated from a 150 meter deep mineral water borehole and comparison with the genome sequences of other deep-branching lineages of the phylum Actinobacteria.</title>
        <authorList>
            <person name="Severino R."/>
            <person name="Froufe H.J.C."/>
            <person name="Barroso C."/>
            <person name="Albuquerque L."/>
            <person name="Lobo-da-Cunha A."/>
            <person name="da Costa M.S."/>
            <person name="Egas C."/>
        </authorList>
    </citation>
    <scope>NUCLEOTIDE SEQUENCE [LARGE SCALE GENOMIC DNA]</scope>
    <source>
        <strain evidence="4">F2-233</strain>
    </source>
</reference>
<dbReference type="Proteomes" id="UP000254134">
    <property type="component" value="Unassembled WGS sequence"/>
</dbReference>
<dbReference type="SMART" id="SM00382">
    <property type="entry name" value="AAA"/>
    <property type="match status" value="1"/>
</dbReference>